<evidence type="ECO:0000256" key="1">
    <source>
        <dbReference type="ARBA" id="ARBA00004167"/>
    </source>
</evidence>
<reference evidence="3" key="1">
    <citation type="submission" date="2010-09" db="EMBL/GenBank/DDBJ databases">
        <authorList>
            <person name="Daugherty S.C."/>
            <person name="Kilian M."/>
            <person name="Tettelin H."/>
        </authorList>
    </citation>
    <scope>NUCLEOTIDE SEQUENCE [LARGE SCALE GENOMIC DNA]</scope>
    <source>
        <strain evidence="3">SK1302</strain>
    </source>
</reference>
<comment type="subcellular location">
    <subcellularLocation>
        <location evidence="1">Membrane</location>
        <topology evidence="1">Single-pass membrane protein</topology>
    </subcellularLocation>
</comment>
<dbReference type="PANTHER" id="PTHR30627:SF2">
    <property type="entry name" value="PEPTIDOGLYCAN D,D-TRANSPEPTIDASE MRDA"/>
    <property type="match status" value="1"/>
</dbReference>
<comment type="caution">
    <text evidence="3">The sequence shown here is derived from an EMBL/GenBank/DDBJ whole genome shotgun (WGS) entry which is preliminary data.</text>
</comment>
<sequence length="144" mass="16002">MTDQPIVFQGSPAINSWYTLAYGSFPITAVEALEYSSNAYMIQTALGMMGQTYQPDMTVKTDQLESAMGKLRATFSEYGLGAATGIDLPEESTGFIPKTLIWLIICTMLLDSLITTHQCSWPSMWQQSLNKWCSLGSSYCRRSL</sequence>
<dbReference type="SUPFAM" id="SSF56601">
    <property type="entry name" value="beta-lactamase/transpeptidase-like"/>
    <property type="match status" value="1"/>
</dbReference>
<dbReference type="InterPro" id="IPR050515">
    <property type="entry name" value="Beta-lactam/transpept"/>
</dbReference>
<feature type="domain" description="Penicillin-binding protein transpeptidase" evidence="2">
    <location>
        <begin position="2"/>
        <end position="98"/>
    </location>
</feature>
<proteinExistence type="predicted"/>
<dbReference type="InterPro" id="IPR012338">
    <property type="entry name" value="Beta-lactam/transpept-like"/>
</dbReference>
<dbReference type="Pfam" id="PF00905">
    <property type="entry name" value="Transpeptidase"/>
    <property type="match status" value="1"/>
</dbReference>
<dbReference type="InterPro" id="IPR001460">
    <property type="entry name" value="PCN-bd_Tpept"/>
</dbReference>
<organism evidence="3">
    <name type="scientific">Streptococcus infantis SK1302</name>
    <dbReference type="NCBI Taxonomy" id="871237"/>
    <lineage>
        <taxon>Bacteria</taxon>
        <taxon>Bacillati</taxon>
        <taxon>Bacillota</taxon>
        <taxon>Bacilli</taxon>
        <taxon>Lactobacillales</taxon>
        <taxon>Streptococcaceae</taxon>
        <taxon>Streptococcus</taxon>
    </lineage>
</organism>
<protein>
    <submittedName>
        <fullName evidence="3">Penicillin-binding protein 2B</fullName>
    </submittedName>
</protein>
<dbReference type="Gene3D" id="3.40.710.10">
    <property type="entry name" value="DD-peptidase/beta-lactamase superfamily"/>
    <property type="match status" value="1"/>
</dbReference>
<gene>
    <name evidence="3" type="ORF">SIN_0184</name>
</gene>
<evidence type="ECO:0000259" key="2">
    <source>
        <dbReference type="Pfam" id="PF00905"/>
    </source>
</evidence>
<evidence type="ECO:0000313" key="3">
    <source>
        <dbReference type="EMBL" id="EFO55127.1"/>
    </source>
</evidence>
<dbReference type="EMBL" id="AEDY01000018">
    <property type="protein sequence ID" value="EFO55127.1"/>
    <property type="molecule type" value="Genomic_DNA"/>
</dbReference>
<dbReference type="PANTHER" id="PTHR30627">
    <property type="entry name" value="PEPTIDOGLYCAN D,D-TRANSPEPTIDASE"/>
    <property type="match status" value="1"/>
</dbReference>
<accession>A0ABP2JA80</accession>
<name>A0ABP2JA80_9STRE</name>